<evidence type="ECO:0000313" key="8">
    <source>
        <dbReference type="EMBL" id="CAA9293671.1"/>
    </source>
</evidence>
<proteinExistence type="inferred from homology"/>
<dbReference type="GO" id="GO:0006751">
    <property type="term" value="P:glutathione catabolic process"/>
    <property type="evidence" value="ECO:0007669"/>
    <property type="project" value="UniProtKB-UniRule"/>
</dbReference>
<evidence type="ECO:0000256" key="6">
    <source>
        <dbReference type="RuleBase" id="RU368036"/>
    </source>
</evidence>
<dbReference type="GO" id="GO:0036374">
    <property type="term" value="F:glutathione hydrolase activity"/>
    <property type="evidence" value="ECO:0007669"/>
    <property type="project" value="UniProtKB-UniRule"/>
</dbReference>
<dbReference type="PANTHER" id="PTHR43881:SF1">
    <property type="entry name" value="GAMMA-GLUTAMYLTRANSPEPTIDASE (AFU_ORTHOLOGUE AFUA_4G13580)"/>
    <property type="match status" value="1"/>
</dbReference>
<comment type="similarity">
    <text evidence="6">Belongs to the gamma-glutamyltransferase family.</text>
</comment>
<evidence type="ECO:0000256" key="5">
    <source>
        <dbReference type="PIRSR" id="PIRSR600101-2"/>
    </source>
</evidence>
<dbReference type="GO" id="GO:0006750">
    <property type="term" value="P:glutathione biosynthetic process"/>
    <property type="evidence" value="ECO:0007669"/>
    <property type="project" value="UniProtKB-KW"/>
</dbReference>
<evidence type="ECO:0000256" key="2">
    <source>
        <dbReference type="ARBA" id="ARBA00001089"/>
    </source>
</evidence>
<name>A0A6J4K235_9CHLR</name>
<organism evidence="8">
    <name type="scientific">uncultured Chloroflexota bacterium</name>
    <dbReference type="NCBI Taxonomy" id="166587"/>
    <lineage>
        <taxon>Bacteria</taxon>
        <taxon>Bacillati</taxon>
        <taxon>Chloroflexota</taxon>
        <taxon>environmental samples</taxon>
    </lineage>
</organism>
<sequence>MSSSTPSATFPSPDAVPTADLGPHGHVSEAHRPVVMGRRGMVCSAHPLASLAGIGVLQRGGDAADAALAVAAALGVAEPGMSGAGGDGFIMYFRVAGPGGRRVEVLNATGPAPGAATLENYRAGIPFKGIRSVSVPGLVDGWLEGHARYGKLPLATALKPAIQLAEGGLPVSHRLASSLAGEATFGGFAPSQAVFWPEGRPPLPGELIVNPNLARTYRGIADHGREYFYAGPVARAIDEVSRRTGGFLFYDDLARYRARWQDPITTSYRGRLVYETPPNASGHVLLQELNLLEGFDVASLGWHSPELIHLMVEAKKLAFADREAYLADPDFTDVPVAALLSKDYAAERRRLIDAGRAAAPGTVKPGLDGGVAVPSGRGARREDTTCFVVADGEGNVVCQLQSLQQEFGSGLVAGNTGVLLNNRMTYWHLDPAHPDCLVPGKRVRHTMNHVMVFGDAGNGKPGEFLLTLGTPGADTQVQTNLQMVSGLLDFGLTPVEVVEAPRWRHIQDGTESTLPHTLPDALNLEARFPETTRRRLAELGHPVQMLGPWAATGSAMVIRRDPQTGVYWGAADPRRDGYALGW</sequence>
<feature type="active site" description="Nucleophile" evidence="4">
    <location>
        <position position="384"/>
    </location>
</feature>
<dbReference type="AlphaFoldDB" id="A0A6J4K235"/>
<evidence type="ECO:0000256" key="4">
    <source>
        <dbReference type="PIRSR" id="PIRSR600101-1"/>
    </source>
</evidence>
<evidence type="ECO:0000256" key="7">
    <source>
        <dbReference type="SAM" id="MobiDB-lite"/>
    </source>
</evidence>
<dbReference type="EC" id="3.4.19.13" evidence="6"/>
<dbReference type="Gene3D" id="3.60.20.40">
    <property type="match status" value="1"/>
</dbReference>
<dbReference type="InterPro" id="IPR052896">
    <property type="entry name" value="GGT-like_enzyme"/>
</dbReference>
<keyword evidence="6 8" id="KW-0378">Hydrolase</keyword>
<feature type="binding site" evidence="5">
    <location>
        <position position="473"/>
    </location>
    <ligand>
        <name>L-glutamate</name>
        <dbReference type="ChEBI" id="CHEBI:29985"/>
    </ligand>
</feature>
<dbReference type="UniPathway" id="UPA00204"/>
<dbReference type="EC" id="2.3.2.2" evidence="6"/>
<comment type="subunit">
    <text evidence="6">This enzyme consists of two polypeptide chains, which are synthesized in precursor form from a single polypeptide.</text>
</comment>
<dbReference type="InterPro" id="IPR043138">
    <property type="entry name" value="GGT_lsub"/>
</dbReference>
<comment type="catalytic activity">
    <reaction evidence="3 6">
        <text>an N-terminal (5-L-glutamyl)-[peptide] + an alpha-amino acid = 5-L-glutamyl amino acid + an N-terminal L-alpha-aminoacyl-[peptide]</text>
        <dbReference type="Rhea" id="RHEA:23904"/>
        <dbReference type="Rhea" id="RHEA-COMP:9780"/>
        <dbReference type="Rhea" id="RHEA-COMP:9795"/>
        <dbReference type="ChEBI" id="CHEBI:77644"/>
        <dbReference type="ChEBI" id="CHEBI:78597"/>
        <dbReference type="ChEBI" id="CHEBI:78599"/>
        <dbReference type="ChEBI" id="CHEBI:78608"/>
        <dbReference type="EC" id="2.3.2.2"/>
    </reaction>
</comment>
<comment type="pathway">
    <text evidence="6">Sulfur metabolism; glutathione metabolism.</text>
</comment>
<gene>
    <name evidence="8" type="ORF">AVDCRST_MAG77-4929</name>
</gene>
<keyword evidence="6 8" id="KW-0808">Transferase</keyword>
<dbReference type="PANTHER" id="PTHR43881">
    <property type="entry name" value="GAMMA-GLUTAMYLTRANSPEPTIDASE (AFU_ORTHOLOGUE AFUA_4G13580)"/>
    <property type="match status" value="1"/>
</dbReference>
<reference evidence="8" key="1">
    <citation type="submission" date="2020-02" db="EMBL/GenBank/DDBJ databases">
        <authorList>
            <person name="Meier V. D."/>
        </authorList>
    </citation>
    <scope>NUCLEOTIDE SEQUENCE</scope>
    <source>
        <strain evidence="8">AVDCRST_MAG77</strain>
    </source>
</reference>
<dbReference type="Gene3D" id="1.10.246.130">
    <property type="match status" value="1"/>
</dbReference>
<evidence type="ECO:0000256" key="1">
    <source>
        <dbReference type="ARBA" id="ARBA00001049"/>
    </source>
</evidence>
<dbReference type="PRINTS" id="PR01210">
    <property type="entry name" value="GGTRANSPTASE"/>
</dbReference>
<feature type="region of interest" description="Disordered" evidence="7">
    <location>
        <begin position="1"/>
        <end position="28"/>
    </location>
</feature>
<dbReference type="NCBIfam" id="TIGR00066">
    <property type="entry name" value="g_glut_trans"/>
    <property type="match status" value="1"/>
</dbReference>
<dbReference type="EMBL" id="CADCTC010000260">
    <property type="protein sequence ID" value="CAA9293671.1"/>
    <property type="molecule type" value="Genomic_DNA"/>
</dbReference>
<dbReference type="SUPFAM" id="SSF56235">
    <property type="entry name" value="N-terminal nucleophile aminohydrolases (Ntn hydrolases)"/>
    <property type="match status" value="1"/>
</dbReference>
<keyword evidence="6 8" id="KW-0012">Acyltransferase</keyword>
<keyword evidence="6" id="KW-0317">Glutathione biosynthesis</keyword>
<comment type="catalytic activity">
    <reaction evidence="1 6">
        <text>an S-substituted glutathione + H2O = an S-substituted L-cysteinylglycine + L-glutamate</text>
        <dbReference type="Rhea" id="RHEA:59468"/>
        <dbReference type="ChEBI" id="CHEBI:15377"/>
        <dbReference type="ChEBI" id="CHEBI:29985"/>
        <dbReference type="ChEBI" id="CHEBI:90779"/>
        <dbReference type="ChEBI" id="CHEBI:143103"/>
        <dbReference type="EC" id="3.4.19.13"/>
    </reaction>
</comment>
<accession>A0A6J4K235</accession>
<keyword evidence="6" id="KW-0865">Zymogen</keyword>
<protein>
    <recommendedName>
        <fullName evidence="6">Glutathione hydrolase proenzyme</fullName>
        <ecNumber evidence="6">2.3.2.2</ecNumber>
        <ecNumber evidence="6">3.4.19.13</ecNumber>
    </recommendedName>
    <component>
        <recommendedName>
            <fullName evidence="6">Glutathione hydrolase large chain</fullName>
        </recommendedName>
    </component>
    <component>
        <recommendedName>
            <fullName evidence="6">Glutathione hydrolase small chain</fullName>
        </recommendedName>
    </component>
</protein>
<evidence type="ECO:0000256" key="3">
    <source>
        <dbReference type="ARBA" id="ARBA00047417"/>
    </source>
</evidence>
<dbReference type="Pfam" id="PF01019">
    <property type="entry name" value="G_glu_transpept"/>
    <property type="match status" value="1"/>
</dbReference>
<comment type="PTM">
    <text evidence="6">Cleaved by autocatalysis into a large and a small subunit.</text>
</comment>
<dbReference type="InterPro" id="IPR043137">
    <property type="entry name" value="GGT_ssub_C"/>
</dbReference>
<comment type="catalytic activity">
    <reaction evidence="2 6">
        <text>glutathione + H2O = L-cysteinylglycine + L-glutamate</text>
        <dbReference type="Rhea" id="RHEA:28807"/>
        <dbReference type="ChEBI" id="CHEBI:15377"/>
        <dbReference type="ChEBI" id="CHEBI:29985"/>
        <dbReference type="ChEBI" id="CHEBI:57925"/>
        <dbReference type="ChEBI" id="CHEBI:61694"/>
        <dbReference type="EC" id="3.4.19.13"/>
    </reaction>
</comment>
<dbReference type="InterPro" id="IPR029055">
    <property type="entry name" value="Ntn_hydrolases_N"/>
</dbReference>
<dbReference type="GO" id="GO:0103068">
    <property type="term" value="F:leukotriene C4 gamma-glutamyl transferase activity"/>
    <property type="evidence" value="ECO:0007669"/>
    <property type="project" value="UniProtKB-EC"/>
</dbReference>
<dbReference type="InterPro" id="IPR000101">
    <property type="entry name" value="GGT_peptidase"/>
</dbReference>
<feature type="compositionally biased region" description="Low complexity" evidence="7">
    <location>
        <begin position="1"/>
        <end position="13"/>
    </location>
</feature>